<evidence type="ECO:0000313" key="2">
    <source>
        <dbReference type="Proteomes" id="UP000050474"/>
    </source>
</evidence>
<dbReference type="AlphaFoldDB" id="A0A0Q0BJ84"/>
<accession>A0A0Q0BJ84</accession>
<dbReference type="EMBL" id="LJRM01000009">
    <property type="protein sequence ID" value="KPY90090.1"/>
    <property type="molecule type" value="Genomic_DNA"/>
</dbReference>
<name>A0A0Q0BJ84_9PSED</name>
<gene>
    <name evidence="1" type="ORF">ALO44_04232</name>
</gene>
<protein>
    <submittedName>
        <fullName evidence="1">Uncharacterized protein</fullName>
    </submittedName>
</protein>
<dbReference type="Proteomes" id="UP000050474">
    <property type="component" value="Unassembled WGS sequence"/>
</dbReference>
<evidence type="ECO:0000313" key="1">
    <source>
        <dbReference type="EMBL" id="KPY90090.1"/>
    </source>
</evidence>
<comment type="caution">
    <text evidence="1">The sequence shown here is derived from an EMBL/GenBank/DDBJ whole genome shotgun (WGS) entry which is preliminary data.</text>
</comment>
<proteinExistence type="predicted"/>
<reference evidence="1 2" key="1">
    <citation type="submission" date="2015-09" db="EMBL/GenBank/DDBJ databases">
        <title>Genome announcement of multiple Pseudomonas syringae strains.</title>
        <authorList>
            <person name="Thakur S."/>
            <person name="Wang P.W."/>
            <person name="Gong Y."/>
            <person name="Weir B.S."/>
            <person name="Guttman D.S."/>
        </authorList>
    </citation>
    <scope>NUCLEOTIDE SEQUENCE [LARGE SCALE GENOMIC DNA]</scope>
    <source>
        <strain evidence="1 2">ICMP4091</strain>
    </source>
</reference>
<dbReference type="RefSeq" id="WP_395514288.1">
    <property type="nucleotide sequence ID" value="NZ_JAVCPR010000018.1"/>
</dbReference>
<sequence length="90" mass="10239">MWGSPITVADLIDCIQFGATLKDNLCLCVNNDVDVIAAETICYLDYYPEVVNDKGVYSEFVAFKGLQLLYYEQQFNDVLMNASSQKKPWK</sequence>
<dbReference type="PATRIC" id="fig|129140.3.peg.5508"/>
<organism evidence="1 2">
    <name type="scientific">Pseudomonas syringae pv. tagetis</name>
    <dbReference type="NCBI Taxonomy" id="129140"/>
    <lineage>
        <taxon>Bacteria</taxon>
        <taxon>Pseudomonadati</taxon>
        <taxon>Pseudomonadota</taxon>
        <taxon>Gammaproteobacteria</taxon>
        <taxon>Pseudomonadales</taxon>
        <taxon>Pseudomonadaceae</taxon>
        <taxon>Pseudomonas</taxon>
    </lineage>
</organism>